<keyword evidence="3" id="KW-1185">Reference proteome</keyword>
<evidence type="ECO:0000313" key="3">
    <source>
        <dbReference type="Proteomes" id="UP000821853"/>
    </source>
</evidence>
<evidence type="ECO:0000313" key="2">
    <source>
        <dbReference type="EMBL" id="KAH9371195.1"/>
    </source>
</evidence>
<dbReference type="PRINTS" id="PR02086">
    <property type="entry name" value="PUTNUCHARBI1"/>
</dbReference>
<organism evidence="2 3">
    <name type="scientific">Haemaphysalis longicornis</name>
    <name type="common">Bush tick</name>
    <dbReference type="NCBI Taxonomy" id="44386"/>
    <lineage>
        <taxon>Eukaryota</taxon>
        <taxon>Metazoa</taxon>
        <taxon>Ecdysozoa</taxon>
        <taxon>Arthropoda</taxon>
        <taxon>Chelicerata</taxon>
        <taxon>Arachnida</taxon>
        <taxon>Acari</taxon>
        <taxon>Parasitiformes</taxon>
        <taxon>Ixodida</taxon>
        <taxon>Ixodoidea</taxon>
        <taxon>Ixodidae</taxon>
        <taxon>Haemaphysalinae</taxon>
        <taxon>Haemaphysalis</taxon>
    </lineage>
</organism>
<evidence type="ECO:0000256" key="1">
    <source>
        <dbReference type="SAM" id="MobiDB-lite"/>
    </source>
</evidence>
<dbReference type="Proteomes" id="UP000821853">
    <property type="component" value="Chromosome 3"/>
</dbReference>
<dbReference type="InterPro" id="IPR026103">
    <property type="entry name" value="HARBI1_animal"/>
</dbReference>
<sequence>MADLRQLNELHQFNKFCDEFPLSTAPRLLRDRLNPLETWSEEAFRRRYRLRKRTVVLLTDLLRGSLEPKTVTCNAVPPLQVLCAPRCFAKGSYQDEVADIHGISQPTQSRIVRKVSQALCERRTQFVHFPTSRQASRPAGNKGKTVLSTTFTTKVHLHGSHNTNTVDALGIGLVTRDGTSRNINCRRSKKACADDRKTTTKIKAKQTQSKPYTRA</sequence>
<gene>
    <name evidence="2" type="ORF">HPB48_006073</name>
</gene>
<evidence type="ECO:0008006" key="4">
    <source>
        <dbReference type="Google" id="ProtNLM"/>
    </source>
</evidence>
<protein>
    <recommendedName>
        <fullName evidence="4">Transposase Helix-turn-helix domain-containing protein</fullName>
    </recommendedName>
</protein>
<feature type="compositionally biased region" description="Low complexity" evidence="1">
    <location>
        <begin position="205"/>
        <end position="215"/>
    </location>
</feature>
<dbReference type="VEuPathDB" id="VectorBase:HLOH_040040"/>
<feature type="region of interest" description="Disordered" evidence="1">
    <location>
        <begin position="194"/>
        <end position="215"/>
    </location>
</feature>
<comment type="caution">
    <text evidence="2">The sequence shown here is derived from an EMBL/GenBank/DDBJ whole genome shotgun (WGS) entry which is preliminary data.</text>
</comment>
<name>A0A9J6G7R3_HAELO</name>
<dbReference type="AlphaFoldDB" id="A0A9J6G7R3"/>
<accession>A0A9J6G7R3</accession>
<reference evidence="2 3" key="1">
    <citation type="journal article" date="2020" name="Cell">
        <title>Large-Scale Comparative Analyses of Tick Genomes Elucidate Their Genetic Diversity and Vector Capacities.</title>
        <authorList>
            <consortium name="Tick Genome and Microbiome Consortium (TIGMIC)"/>
            <person name="Jia N."/>
            <person name="Wang J."/>
            <person name="Shi W."/>
            <person name="Du L."/>
            <person name="Sun Y."/>
            <person name="Zhan W."/>
            <person name="Jiang J.F."/>
            <person name="Wang Q."/>
            <person name="Zhang B."/>
            <person name="Ji P."/>
            <person name="Bell-Sakyi L."/>
            <person name="Cui X.M."/>
            <person name="Yuan T.T."/>
            <person name="Jiang B.G."/>
            <person name="Yang W.F."/>
            <person name="Lam T.T."/>
            <person name="Chang Q.C."/>
            <person name="Ding S.J."/>
            <person name="Wang X.J."/>
            <person name="Zhu J.G."/>
            <person name="Ruan X.D."/>
            <person name="Zhao L."/>
            <person name="Wei J.T."/>
            <person name="Ye R.Z."/>
            <person name="Que T.C."/>
            <person name="Du C.H."/>
            <person name="Zhou Y.H."/>
            <person name="Cheng J.X."/>
            <person name="Dai P.F."/>
            <person name="Guo W.B."/>
            <person name="Han X.H."/>
            <person name="Huang E.J."/>
            <person name="Li L.F."/>
            <person name="Wei W."/>
            <person name="Gao Y.C."/>
            <person name="Liu J.Z."/>
            <person name="Shao H.Z."/>
            <person name="Wang X."/>
            <person name="Wang C.C."/>
            <person name="Yang T.C."/>
            <person name="Huo Q.B."/>
            <person name="Li W."/>
            <person name="Chen H.Y."/>
            <person name="Chen S.E."/>
            <person name="Zhou L.G."/>
            <person name="Ni X.B."/>
            <person name="Tian J.H."/>
            <person name="Sheng Y."/>
            <person name="Liu T."/>
            <person name="Pan Y.S."/>
            <person name="Xia L.Y."/>
            <person name="Li J."/>
            <person name="Zhao F."/>
            <person name="Cao W.C."/>
        </authorList>
    </citation>
    <scope>NUCLEOTIDE SEQUENCE [LARGE SCALE GENOMIC DNA]</scope>
    <source>
        <strain evidence="2">HaeL-2018</strain>
    </source>
</reference>
<proteinExistence type="predicted"/>
<dbReference type="EMBL" id="JABSTR010000005">
    <property type="protein sequence ID" value="KAH9371195.1"/>
    <property type="molecule type" value="Genomic_DNA"/>
</dbReference>